<organism evidence="3 4">
    <name type="scientific">Acrocarpospora macrocephala</name>
    <dbReference type="NCBI Taxonomy" id="150177"/>
    <lineage>
        <taxon>Bacteria</taxon>
        <taxon>Bacillati</taxon>
        <taxon>Actinomycetota</taxon>
        <taxon>Actinomycetes</taxon>
        <taxon>Streptosporangiales</taxon>
        <taxon>Streptosporangiaceae</taxon>
        <taxon>Acrocarpospora</taxon>
    </lineage>
</organism>
<dbReference type="AlphaFoldDB" id="A0A5M3WRR0"/>
<dbReference type="RefSeq" id="WP_155356231.1">
    <property type="nucleotide sequence ID" value="NZ_BAAAHL010000014.1"/>
</dbReference>
<evidence type="ECO:0000313" key="4">
    <source>
        <dbReference type="Proteomes" id="UP000331127"/>
    </source>
</evidence>
<evidence type="ECO:0000313" key="3">
    <source>
        <dbReference type="EMBL" id="GES10832.1"/>
    </source>
</evidence>
<proteinExistence type="predicted"/>
<dbReference type="InterPro" id="IPR027417">
    <property type="entry name" value="P-loop_NTPase"/>
</dbReference>
<dbReference type="OrthoDB" id="8253226at2"/>
<evidence type="ECO:0000256" key="1">
    <source>
        <dbReference type="SAM" id="MobiDB-lite"/>
    </source>
</evidence>
<keyword evidence="4" id="KW-1185">Reference proteome</keyword>
<feature type="region of interest" description="Disordered" evidence="1">
    <location>
        <begin position="469"/>
        <end position="488"/>
    </location>
</feature>
<dbReference type="Pfam" id="PF12770">
    <property type="entry name" value="CHAT"/>
    <property type="match status" value="1"/>
</dbReference>
<feature type="domain" description="CHAT" evidence="2">
    <location>
        <begin position="65"/>
        <end position="325"/>
    </location>
</feature>
<comment type="caution">
    <text evidence="3">The sequence shown here is derived from an EMBL/GenBank/DDBJ whole genome shotgun (WGS) entry which is preliminary data.</text>
</comment>
<sequence length="635" mass="69606">MITSILRVGPAAEGGYPAALYTDRDAAAGAWTREPVARCVIPASPGLREARAVLLGVPDPAVRRATGEALYDLVAATDVGRAWTDLRDSPMRTYLDIRPVELRALPWELMTDPDRRHLFLDDDRPCLRGDFQPGRVGEFLVPIRLLIAVGNARDPDLRAADEVDAIRSALGEQPGAWHAEVLWEPTPTELFERFEALQPHVFHFIGHAGTDPFDDSPMLELVTAQGVESVTSEMVGNALRGGPRIVFLNACRTSYGQAADAQRATWAMAGAFEARGADAVLAMQGDIPSPSAVAFAGRVYAALAAGDPLDAAVRRARRALFTARDPAWALPSLLVRREPEHVLPWRLGVATRQNAERATRAWYPTVLSTIDRTAEHWRLWGGPDFDAPWQALLLRGEAKAGKTSLLRSAMFTWHLRGCHAGYVDVQAIKDGKNVSWLDILRAVAGTLADAHPEPVRRFRHALVHLRQGRLPPPEALDPDDGGRWEPAHEGEPELRARLFDAMRALLAEVAGDEPLIIALDHVGSAFSLELTDYLVPGLLVPVAAGEVPGVRIIVAERTADGLGDYPGLAESLEVEKFPQAQTVRIFREYGARVRRPYRDQWKEIVETLSTLPGPWLDPSRLTQLHTLLPPSAGKP</sequence>
<dbReference type="EMBL" id="BLAE01000024">
    <property type="protein sequence ID" value="GES10832.1"/>
    <property type="molecule type" value="Genomic_DNA"/>
</dbReference>
<dbReference type="SUPFAM" id="SSF52540">
    <property type="entry name" value="P-loop containing nucleoside triphosphate hydrolases"/>
    <property type="match status" value="1"/>
</dbReference>
<name>A0A5M3WRR0_9ACTN</name>
<dbReference type="InterPro" id="IPR024983">
    <property type="entry name" value="CHAT_dom"/>
</dbReference>
<dbReference type="Proteomes" id="UP000331127">
    <property type="component" value="Unassembled WGS sequence"/>
</dbReference>
<protein>
    <recommendedName>
        <fullName evidence="2">CHAT domain-containing protein</fullName>
    </recommendedName>
</protein>
<dbReference type="Gene3D" id="3.40.50.300">
    <property type="entry name" value="P-loop containing nucleotide triphosphate hydrolases"/>
    <property type="match status" value="1"/>
</dbReference>
<reference evidence="3 4" key="1">
    <citation type="submission" date="2019-10" db="EMBL/GenBank/DDBJ databases">
        <title>Whole genome shotgun sequence of Acrocarpospora macrocephala NBRC 16266.</title>
        <authorList>
            <person name="Ichikawa N."/>
            <person name="Kimura A."/>
            <person name="Kitahashi Y."/>
            <person name="Komaki H."/>
            <person name="Oguchi A."/>
        </authorList>
    </citation>
    <scope>NUCLEOTIDE SEQUENCE [LARGE SCALE GENOMIC DNA]</scope>
    <source>
        <strain evidence="3 4">NBRC 16266</strain>
    </source>
</reference>
<evidence type="ECO:0000259" key="2">
    <source>
        <dbReference type="Pfam" id="PF12770"/>
    </source>
</evidence>
<accession>A0A5M3WRR0</accession>
<gene>
    <name evidence="3" type="ORF">Amac_044290</name>
</gene>